<proteinExistence type="inferred from homology"/>
<name>A0A2J8LEX5_PANTR</name>
<feature type="non-terminal residue" evidence="8">
    <location>
        <position position="51"/>
    </location>
</feature>
<dbReference type="Gene3D" id="1.20.58.1020">
    <property type="match status" value="1"/>
</dbReference>
<dbReference type="Proteomes" id="UP000236370">
    <property type="component" value="Unassembled WGS sequence"/>
</dbReference>
<gene>
    <name evidence="8" type="ORF">CK820_G0029439</name>
</gene>
<evidence type="ECO:0000313" key="8">
    <source>
        <dbReference type="EMBL" id="PNI45820.1"/>
    </source>
</evidence>
<evidence type="ECO:0000256" key="6">
    <source>
        <dbReference type="SAM" id="MobiDB-lite"/>
    </source>
</evidence>
<dbReference type="SUPFAM" id="SSF158573">
    <property type="entry name" value="GINS helical bundle-like"/>
    <property type="match status" value="1"/>
</dbReference>
<comment type="caution">
    <text evidence="8">The sequence shown here is derived from an EMBL/GenBank/DDBJ whole genome shotgun (WGS) entry which is preliminary data.</text>
</comment>
<dbReference type="PANTHER" id="PTHR12772">
    <property type="entry name" value="DNA REPLICATION COMPLEX GINS PROTEIN PSF2"/>
    <property type="match status" value="1"/>
</dbReference>
<dbReference type="GO" id="GO:0006260">
    <property type="term" value="P:DNA replication"/>
    <property type="evidence" value="ECO:0007669"/>
    <property type="project" value="UniProtKB-KW"/>
</dbReference>
<protein>
    <recommendedName>
        <fullName evidence="5">GINS complex subunit 2</fullName>
    </recommendedName>
</protein>
<feature type="domain" description="GINS subunit" evidence="7">
    <location>
        <begin position="1"/>
        <end position="51"/>
    </location>
</feature>
<keyword evidence="3" id="KW-0235">DNA replication</keyword>
<evidence type="ECO:0000259" key="7">
    <source>
        <dbReference type="Pfam" id="PF05916"/>
    </source>
</evidence>
<comment type="subcellular location">
    <subcellularLocation>
        <location evidence="1">Nucleus</location>
    </subcellularLocation>
</comment>
<feature type="compositionally biased region" description="Basic and acidic residues" evidence="6">
    <location>
        <begin position="1"/>
        <end position="18"/>
    </location>
</feature>
<dbReference type="Pfam" id="PF05916">
    <property type="entry name" value="Sld5"/>
    <property type="match status" value="1"/>
</dbReference>
<dbReference type="PANTHER" id="PTHR12772:SF0">
    <property type="entry name" value="DNA REPLICATION COMPLEX GINS PROTEIN PSF2"/>
    <property type="match status" value="1"/>
</dbReference>
<dbReference type="AlphaFoldDB" id="A0A2J8LEX5"/>
<dbReference type="InterPro" id="IPR036224">
    <property type="entry name" value="GINS_bundle-like_dom_sf"/>
</dbReference>
<evidence type="ECO:0000313" key="9">
    <source>
        <dbReference type="Proteomes" id="UP000236370"/>
    </source>
</evidence>
<comment type="similarity">
    <text evidence="2">Belongs to the GINS2/PSF2 family.</text>
</comment>
<sequence length="51" mass="6120">MDIEKLEKMRDHERKEETFTPMPSPYYMELTKLLLNHASDNIPKADEIRTL</sequence>
<reference evidence="8 9" key="1">
    <citation type="submission" date="2017-12" db="EMBL/GenBank/DDBJ databases">
        <title>High-resolution comparative analysis of great ape genomes.</title>
        <authorList>
            <person name="Pollen A."/>
            <person name="Hastie A."/>
            <person name="Hormozdiari F."/>
            <person name="Dougherty M."/>
            <person name="Liu R."/>
            <person name="Chaisson M."/>
            <person name="Hoppe E."/>
            <person name="Hill C."/>
            <person name="Pang A."/>
            <person name="Hillier L."/>
            <person name="Baker C."/>
            <person name="Armstrong J."/>
            <person name="Shendure J."/>
            <person name="Paten B."/>
            <person name="Wilson R."/>
            <person name="Chao H."/>
            <person name="Schneider V."/>
            <person name="Ventura M."/>
            <person name="Kronenberg Z."/>
            <person name="Murali S."/>
            <person name="Gordon D."/>
            <person name="Cantsilieris S."/>
            <person name="Munson K."/>
            <person name="Nelson B."/>
            <person name="Raja A."/>
            <person name="Underwood J."/>
            <person name="Diekhans M."/>
            <person name="Fiddes I."/>
            <person name="Haussler D."/>
            <person name="Eichler E."/>
        </authorList>
    </citation>
    <scope>NUCLEOTIDE SEQUENCE [LARGE SCALE GENOMIC DNA]</scope>
    <source>
        <strain evidence="8">Yerkes chimp pedigree #C0471</strain>
    </source>
</reference>
<feature type="region of interest" description="Disordered" evidence="6">
    <location>
        <begin position="1"/>
        <end position="22"/>
    </location>
</feature>
<evidence type="ECO:0000256" key="4">
    <source>
        <dbReference type="ARBA" id="ARBA00023242"/>
    </source>
</evidence>
<dbReference type="GO" id="GO:0000228">
    <property type="term" value="C:nuclear chromosome"/>
    <property type="evidence" value="ECO:0007669"/>
    <property type="project" value="UniProtKB-ARBA"/>
</dbReference>
<evidence type="ECO:0000256" key="5">
    <source>
        <dbReference type="ARBA" id="ARBA00030871"/>
    </source>
</evidence>
<organism evidence="8 9">
    <name type="scientific">Pan troglodytes</name>
    <name type="common">Chimpanzee</name>
    <dbReference type="NCBI Taxonomy" id="9598"/>
    <lineage>
        <taxon>Eukaryota</taxon>
        <taxon>Metazoa</taxon>
        <taxon>Chordata</taxon>
        <taxon>Craniata</taxon>
        <taxon>Vertebrata</taxon>
        <taxon>Euteleostomi</taxon>
        <taxon>Mammalia</taxon>
        <taxon>Eutheria</taxon>
        <taxon>Euarchontoglires</taxon>
        <taxon>Primates</taxon>
        <taxon>Haplorrhini</taxon>
        <taxon>Catarrhini</taxon>
        <taxon>Hominidae</taxon>
        <taxon>Pan</taxon>
    </lineage>
</organism>
<keyword evidence="4" id="KW-0539">Nucleus</keyword>
<dbReference type="InterPro" id="IPR007257">
    <property type="entry name" value="GINS_Psf2"/>
</dbReference>
<dbReference type="InterPro" id="IPR021151">
    <property type="entry name" value="GINS_A"/>
</dbReference>
<evidence type="ECO:0000256" key="2">
    <source>
        <dbReference type="ARBA" id="ARBA00010565"/>
    </source>
</evidence>
<evidence type="ECO:0000256" key="3">
    <source>
        <dbReference type="ARBA" id="ARBA00022705"/>
    </source>
</evidence>
<dbReference type="EMBL" id="NBAG03000295">
    <property type="protein sequence ID" value="PNI45820.1"/>
    <property type="molecule type" value="Genomic_DNA"/>
</dbReference>
<evidence type="ECO:0000256" key="1">
    <source>
        <dbReference type="ARBA" id="ARBA00004123"/>
    </source>
</evidence>
<accession>A0A2J8LEX5</accession>